<dbReference type="Gene3D" id="3.40.1110.10">
    <property type="entry name" value="Calcium-transporting ATPase, cytoplasmic domain N"/>
    <property type="match status" value="1"/>
</dbReference>
<organism evidence="11 12">
    <name type="scientific">Rhododendron griersonianum</name>
    <dbReference type="NCBI Taxonomy" id="479676"/>
    <lineage>
        <taxon>Eukaryota</taxon>
        <taxon>Viridiplantae</taxon>
        <taxon>Streptophyta</taxon>
        <taxon>Embryophyta</taxon>
        <taxon>Tracheophyta</taxon>
        <taxon>Spermatophyta</taxon>
        <taxon>Magnoliopsida</taxon>
        <taxon>eudicotyledons</taxon>
        <taxon>Gunneridae</taxon>
        <taxon>Pentapetalae</taxon>
        <taxon>asterids</taxon>
        <taxon>Ericales</taxon>
        <taxon>Ericaceae</taxon>
        <taxon>Ericoideae</taxon>
        <taxon>Rhodoreae</taxon>
        <taxon>Rhododendron</taxon>
    </lineage>
</organism>
<evidence type="ECO:0000256" key="4">
    <source>
        <dbReference type="ARBA" id="ARBA00022692"/>
    </source>
</evidence>
<comment type="similarity">
    <text evidence="2">Belongs to the cation transport ATPase (P-type) (TC 3.A.3) family. Type IIIA subfamily.</text>
</comment>
<keyword evidence="12" id="KW-1185">Reference proteome</keyword>
<evidence type="ECO:0000256" key="1">
    <source>
        <dbReference type="ARBA" id="ARBA00004141"/>
    </source>
</evidence>
<dbReference type="SUPFAM" id="SSF81660">
    <property type="entry name" value="Metal cation-transporting ATPase, ATP-binding domain N"/>
    <property type="match status" value="1"/>
</dbReference>
<dbReference type="GO" id="GO:0046872">
    <property type="term" value="F:metal ion binding"/>
    <property type="evidence" value="ECO:0007669"/>
    <property type="project" value="UniProtKB-KW"/>
</dbReference>
<comment type="caution">
    <text evidence="11">The sequence shown here is derived from an EMBL/GenBank/DDBJ whole genome shotgun (WGS) entry which is preliminary data.</text>
</comment>
<evidence type="ECO:0000256" key="8">
    <source>
        <dbReference type="ARBA" id="ARBA00022842"/>
    </source>
</evidence>
<evidence type="ECO:0000256" key="6">
    <source>
        <dbReference type="ARBA" id="ARBA00022741"/>
    </source>
</evidence>
<evidence type="ECO:0008006" key="13">
    <source>
        <dbReference type="Google" id="ProtNLM"/>
    </source>
</evidence>
<dbReference type="PANTHER" id="PTHR42861">
    <property type="entry name" value="CALCIUM-TRANSPORTING ATPASE"/>
    <property type="match status" value="1"/>
</dbReference>
<protein>
    <recommendedName>
        <fullName evidence="13">H+-ATPase</fullName>
    </recommendedName>
</protein>
<keyword evidence="8" id="KW-0460">Magnesium</keyword>
<keyword evidence="7" id="KW-0067">ATP-binding</keyword>
<dbReference type="Proteomes" id="UP000823749">
    <property type="component" value="Chromosome 11"/>
</dbReference>
<dbReference type="InterPro" id="IPR001757">
    <property type="entry name" value="P_typ_ATPase"/>
</dbReference>
<dbReference type="AlphaFoldDB" id="A0AAV6IHF2"/>
<proteinExistence type="inferred from homology"/>
<dbReference type="SUPFAM" id="SSF56784">
    <property type="entry name" value="HAD-like"/>
    <property type="match status" value="1"/>
</dbReference>
<evidence type="ECO:0000256" key="2">
    <source>
        <dbReference type="ARBA" id="ARBA00008804"/>
    </source>
</evidence>
<dbReference type="InterPro" id="IPR023214">
    <property type="entry name" value="HAD_sf"/>
</dbReference>
<keyword evidence="10" id="KW-0472">Membrane</keyword>
<dbReference type="FunFam" id="3.40.50.1000:FF:000211">
    <property type="entry name" value="Plasma membrane ATPase"/>
    <property type="match status" value="1"/>
</dbReference>
<evidence type="ECO:0000256" key="3">
    <source>
        <dbReference type="ARBA" id="ARBA00022553"/>
    </source>
</evidence>
<dbReference type="GO" id="GO:0016020">
    <property type="term" value="C:membrane"/>
    <property type="evidence" value="ECO:0007669"/>
    <property type="project" value="UniProtKB-SubCell"/>
</dbReference>
<evidence type="ECO:0000256" key="9">
    <source>
        <dbReference type="ARBA" id="ARBA00022989"/>
    </source>
</evidence>
<name>A0AAV6IHF2_9ERIC</name>
<dbReference type="GO" id="GO:0016887">
    <property type="term" value="F:ATP hydrolysis activity"/>
    <property type="evidence" value="ECO:0007669"/>
    <property type="project" value="InterPro"/>
</dbReference>
<keyword evidence="3" id="KW-0597">Phosphoprotein</keyword>
<evidence type="ECO:0000256" key="5">
    <source>
        <dbReference type="ARBA" id="ARBA00022723"/>
    </source>
</evidence>
<dbReference type="PRINTS" id="PR00120">
    <property type="entry name" value="HATPASE"/>
</dbReference>
<keyword evidence="4" id="KW-0812">Transmembrane</keyword>
<accession>A0AAV6IHF2</accession>
<keyword evidence="5" id="KW-0479">Metal-binding</keyword>
<dbReference type="EMBL" id="JACTNZ010000011">
    <property type="protein sequence ID" value="KAG5526779.1"/>
    <property type="molecule type" value="Genomic_DNA"/>
</dbReference>
<dbReference type="InterPro" id="IPR036412">
    <property type="entry name" value="HAD-like_sf"/>
</dbReference>
<evidence type="ECO:0000313" key="12">
    <source>
        <dbReference type="Proteomes" id="UP000823749"/>
    </source>
</evidence>
<keyword evidence="6" id="KW-0547">Nucleotide-binding</keyword>
<sequence>MLFYCSTSHSFQARAGITEVHFLPFNPVDKRTAITYIDSNGNWHRATKGAPEQIIELCQVQTDIKRKAHDIIDKFADRGLRSLAVAQQTVPEKTKESAGGPWVFVGLLPLFDLPRHDSAETIRQALKLGVNVKMITGDQLAIAKETGRRLGMGTNMYPSSTLLGQTRDETTANLPVEELIEMADGFAGVFPGKWTGSSNLSFLPLSWKSSKGRYLDLDTGIIVTNPKLMPMLLKAVRESLDEKASSL</sequence>
<dbReference type="GO" id="GO:0005524">
    <property type="term" value="F:ATP binding"/>
    <property type="evidence" value="ECO:0007669"/>
    <property type="project" value="UniProtKB-KW"/>
</dbReference>
<keyword evidence="9" id="KW-1133">Transmembrane helix</keyword>
<dbReference type="InterPro" id="IPR023299">
    <property type="entry name" value="ATPase_P-typ_cyto_dom_N"/>
</dbReference>
<dbReference type="FunFam" id="3.40.1110.10:FF:000191">
    <property type="entry name" value="Membrane H(+)-ATPase1"/>
    <property type="match status" value="1"/>
</dbReference>
<evidence type="ECO:0000256" key="10">
    <source>
        <dbReference type="ARBA" id="ARBA00023136"/>
    </source>
</evidence>
<gene>
    <name evidence="11" type="ORF">RHGRI_032893</name>
</gene>
<comment type="subcellular location">
    <subcellularLocation>
        <location evidence="1">Membrane</location>
        <topology evidence="1">Multi-pass membrane protein</topology>
    </subcellularLocation>
</comment>
<dbReference type="Pfam" id="PF13246">
    <property type="entry name" value="Cation_ATPase"/>
    <property type="match status" value="1"/>
</dbReference>
<reference evidence="11" key="1">
    <citation type="submission" date="2020-08" db="EMBL/GenBank/DDBJ databases">
        <title>Plant Genome Project.</title>
        <authorList>
            <person name="Zhang R.-G."/>
        </authorList>
    </citation>
    <scope>NUCLEOTIDE SEQUENCE</scope>
    <source>
        <strain evidence="11">WSP0</strain>
        <tissue evidence="11">Leaf</tissue>
    </source>
</reference>
<dbReference type="Gene3D" id="3.40.50.1000">
    <property type="entry name" value="HAD superfamily/HAD-like"/>
    <property type="match status" value="1"/>
</dbReference>
<evidence type="ECO:0000256" key="7">
    <source>
        <dbReference type="ARBA" id="ARBA00022840"/>
    </source>
</evidence>
<evidence type="ECO:0000313" key="11">
    <source>
        <dbReference type="EMBL" id="KAG5526779.1"/>
    </source>
</evidence>